<protein>
    <recommendedName>
        <fullName evidence="6">Anoctamin</fullName>
    </recommendedName>
</protein>
<keyword evidence="7" id="KW-0175">Coiled coil</keyword>
<evidence type="ECO:0000313" key="11">
    <source>
        <dbReference type="Proteomes" id="UP000483820"/>
    </source>
</evidence>
<dbReference type="AlphaFoldDB" id="A0A6A5GPF8"/>
<feature type="transmembrane region" description="Helical" evidence="6">
    <location>
        <begin position="503"/>
        <end position="522"/>
    </location>
</feature>
<evidence type="ECO:0000313" key="10">
    <source>
        <dbReference type="EMBL" id="KAF1756463.1"/>
    </source>
</evidence>
<dbReference type="Proteomes" id="UP000483820">
    <property type="component" value="Chromosome IV"/>
</dbReference>
<feature type="domain" description="Anoctamin transmembrane" evidence="9">
    <location>
        <begin position="333"/>
        <end position="869"/>
    </location>
</feature>
<name>A0A6A5GPF8_CAERE</name>
<feature type="region of interest" description="Disordered" evidence="8">
    <location>
        <begin position="633"/>
        <end position="652"/>
    </location>
</feature>
<dbReference type="PANTHER" id="PTHR12308:SF51">
    <property type="entry name" value="ANOCTAMIN-8"/>
    <property type="match status" value="1"/>
</dbReference>
<evidence type="ECO:0000256" key="2">
    <source>
        <dbReference type="ARBA" id="ARBA00009671"/>
    </source>
</evidence>
<feature type="region of interest" description="Disordered" evidence="8">
    <location>
        <begin position="883"/>
        <end position="915"/>
    </location>
</feature>
<feature type="transmembrane region" description="Helical" evidence="6">
    <location>
        <begin position="469"/>
        <end position="491"/>
    </location>
</feature>
<dbReference type="RefSeq" id="XP_053584267.1">
    <property type="nucleotide sequence ID" value="XM_053729495.1"/>
</dbReference>
<dbReference type="Pfam" id="PF04547">
    <property type="entry name" value="Anoctamin"/>
    <property type="match status" value="1"/>
</dbReference>
<proteinExistence type="inferred from homology"/>
<evidence type="ECO:0000256" key="7">
    <source>
        <dbReference type="SAM" id="Coils"/>
    </source>
</evidence>
<comment type="caution">
    <text evidence="6">Lacks conserved residue(s) required for the propagation of feature annotation.</text>
</comment>
<evidence type="ECO:0000256" key="4">
    <source>
        <dbReference type="ARBA" id="ARBA00022989"/>
    </source>
</evidence>
<feature type="compositionally biased region" description="Low complexity" evidence="8">
    <location>
        <begin position="891"/>
        <end position="902"/>
    </location>
</feature>
<sequence length="948" mass="109846">MSLESIDRAVRGQNKCETMENAMENYERSSKHLVNESIMNSSIVDNERWLSALWSRRNDLGQHFLHVLDVQIGRHVLVIVHQDLRRMTIRNNNINGSWEYSVKLYSIKIKIIFRVMATLHNKFGAIIQDGIVEGQRFALSSDLWRYASTSTHCDLLITMKFSDDDVENKTSVMWLVQQMREHEPNLRIEVRYHRLNSCYAIYLTADYKSLLKGAELCHIKKAIKSKFGGGMRDFSFEEAQFFAGVEGKNTFLSPMERTIIVKQMVDMMRAGKGGLSLKLPRRTITFTEGIAIVPRLISMNVVQNVSALHNTEYLKHLQQKWVASLGEQPIDQVKDYFGTEIAMYFAWLGHMTTALWFPSLLGILMWFLGGFKYKNNPGDKQDLYQLISDICFVLFAFFNCIWSTIYLEWWKRVQAELAFKWGTYDATQDSYLQDPRPAFAGDYLAPNPVSGRMEPFYPAWKHTVVRYVITYPITCLCVVGMFVAMLAIFTVQDLADFYFAESFFFHWICYLPMIVYALMIVISDKIYRRLALVLNDWENYRTDDEYEDFLITKIVLFQFVTAFGSLFYIAFVLRDMKRLQETLATLLITRQVTQNIMETVVPFMIEKLKLSSLTYKMTRSMSDGTLRRHVENVRNKRQSSVEQEEEMSPKRSPIGSFFSLGSPMEGELRERKKHDEGKLETNDMKQLRTLSSIFREDFSLKTERLPLPEFKPSNDSNPELTQAELESVMSVYARPLDDFLEMFIQFGYVLLFSPAFPLAAVCALINNLIEIRVDAFKLCNTVQRPFGRRVKDIGAWQKAMELLGILGVIVNCALIGQSGLVQRIWPDLSWGGQILIVVVLEHVILASKMIIDILVPDVPHWVRIETAKQEHFRREAFKRESRLLSHTQTPSSDQLQSSNNQQEPTTPDAASRFNRLDQINRSKRRSITPMVRLSSFTRKPRNEDNCID</sequence>
<feature type="transmembrane region" description="Helical" evidence="6">
    <location>
        <begin position="344"/>
        <end position="371"/>
    </location>
</feature>
<keyword evidence="5 6" id="KW-0472">Membrane</keyword>
<comment type="subcellular location">
    <subcellularLocation>
        <location evidence="1 6">Membrane</location>
        <topology evidence="1 6">Multi-pass membrane protein</topology>
    </subcellularLocation>
</comment>
<dbReference type="GO" id="GO:0005254">
    <property type="term" value="F:chloride channel activity"/>
    <property type="evidence" value="ECO:0007669"/>
    <property type="project" value="TreeGrafter"/>
</dbReference>
<feature type="coiled-coil region" evidence="7">
    <location>
        <begin position="9"/>
        <end position="36"/>
    </location>
</feature>
<dbReference type="InterPro" id="IPR007632">
    <property type="entry name" value="Anoctamin"/>
</dbReference>
<dbReference type="KEGG" id="crq:GCK72_012916"/>
<gene>
    <name evidence="10" type="ORF">GCK72_012916</name>
</gene>
<comment type="caution">
    <text evidence="10">The sequence shown here is derived from an EMBL/GenBank/DDBJ whole genome shotgun (WGS) entry which is preliminary data.</text>
</comment>
<comment type="similarity">
    <text evidence="2 6">Belongs to the anoctamin family.</text>
</comment>
<feature type="transmembrane region" description="Helical" evidence="6">
    <location>
        <begin position="383"/>
        <end position="407"/>
    </location>
</feature>
<dbReference type="GeneID" id="9827955"/>
<accession>A0A6A5GPF8</accession>
<dbReference type="InterPro" id="IPR049452">
    <property type="entry name" value="Anoctamin_TM"/>
</dbReference>
<evidence type="ECO:0000256" key="6">
    <source>
        <dbReference type="RuleBase" id="RU280814"/>
    </source>
</evidence>
<evidence type="ECO:0000256" key="5">
    <source>
        <dbReference type="ARBA" id="ARBA00023136"/>
    </source>
</evidence>
<evidence type="ECO:0000256" key="1">
    <source>
        <dbReference type="ARBA" id="ARBA00004141"/>
    </source>
</evidence>
<evidence type="ECO:0000259" key="9">
    <source>
        <dbReference type="Pfam" id="PF04547"/>
    </source>
</evidence>
<feature type="transmembrane region" description="Helical" evidence="6">
    <location>
        <begin position="799"/>
        <end position="816"/>
    </location>
</feature>
<keyword evidence="3 6" id="KW-0812">Transmembrane</keyword>
<dbReference type="PANTHER" id="PTHR12308">
    <property type="entry name" value="ANOCTAMIN"/>
    <property type="match status" value="1"/>
</dbReference>
<keyword evidence="4 6" id="KW-1133">Transmembrane helix</keyword>
<feature type="transmembrane region" description="Helical" evidence="6">
    <location>
        <begin position="550"/>
        <end position="573"/>
    </location>
</feature>
<dbReference type="GO" id="GO:0005886">
    <property type="term" value="C:plasma membrane"/>
    <property type="evidence" value="ECO:0007669"/>
    <property type="project" value="TreeGrafter"/>
</dbReference>
<reference evidence="10 11" key="1">
    <citation type="submission" date="2019-12" db="EMBL/GenBank/DDBJ databases">
        <title>Chromosome-level assembly of the Caenorhabditis remanei genome.</title>
        <authorList>
            <person name="Teterina A.A."/>
            <person name="Willis J.H."/>
            <person name="Phillips P.C."/>
        </authorList>
    </citation>
    <scope>NUCLEOTIDE SEQUENCE [LARGE SCALE GENOMIC DNA]</scope>
    <source>
        <strain evidence="10 11">PX506</strain>
        <tissue evidence="10">Whole organism</tissue>
    </source>
</reference>
<dbReference type="EMBL" id="WUAV01000004">
    <property type="protein sequence ID" value="KAF1756463.1"/>
    <property type="molecule type" value="Genomic_DNA"/>
</dbReference>
<evidence type="ECO:0000256" key="3">
    <source>
        <dbReference type="ARBA" id="ARBA00022692"/>
    </source>
</evidence>
<dbReference type="CTD" id="9827955"/>
<evidence type="ECO:0000256" key="8">
    <source>
        <dbReference type="SAM" id="MobiDB-lite"/>
    </source>
</evidence>
<organism evidence="10 11">
    <name type="scientific">Caenorhabditis remanei</name>
    <name type="common">Caenorhabditis vulgaris</name>
    <dbReference type="NCBI Taxonomy" id="31234"/>
    <lineage>
        <taxon>Eukaryota</taxon>
        <taxon>Metazoa</taxon>
        <taxon>Ecdysozoa</taxon>
        <taxon>Nematoda</taxon>
        <taxon>Chromadorea</taxon>
        <taxon>Rhabditida</taxon>
        <taxon>Rhabditina</taxon>
        <taxon>Rhabditomorpha</taxon>
        <taxon>Rhabditoidea</taxon>
        <taxon>Rhabditidae</taxon>
        <taxon>Peloderinae</taxon>
        <taxon>Caenorhabditis</taxon>
    </lineage>
</organism>